<dbReference type="WBParaSite" id="SMUV_0000104601-mRNA-1">
    <property type="protein sequence ID" value="SMUV_0000104601-mRNA-1"/>
    <property type="gene ID" value="SMUV_0000104601"/>
</dbReference>
<keyword evidence="6 13" id="KW-0732">Signal</keyword>
<dbReference type="Proteomes" id="UP000046393">
    <property type="component" value="Unplaced"/>
</dbReference>
<dbReference type="PANTHER" id="PTHR12861:SF3">
    <property type="entry name" value="TRANSLOCON-ASSOCIATED PROTEIN SUBUNIT BETA"/>
    <property type="match status" value="1"/>
</dbReference>
<proteinExistence type="inferred from homology"/>
<evidence type="ECO:0000256" key="11">
    <source>
        <dbReference type="PIRNR" id="PIRNR016400"/>
    </source>
</evidence>
<name>A0A0N5AA79_9BILA</name>
<keyword evidence="14" id="KW-1185">Reference proteome</keyword>
<protein>
    <recommendedName>
        <fullName evidence="4 11">Translocon-associated protein subunit beta</fullName>
        <shortName evidence="11">TRAP-beta</shortName>
    </recommendedName>
    <alternativeName>
        <fullName evidence="11">Signal sequence receptor subunit beta</fullName>
    </alternativeName>
</protein>
<evidence type="ECO:0000256" key="7">
    <source>
        <dbReference type="ARBA" id="ARBA00022824"/>
    </source>
</evidence>
<organism evidence="14 15">
    <name type="scientific">Syphacia muris</name>
    <dbReference type="NCBI Taxonomy" id="451379"/>
    <lineage>
        <taxon>Eukaryota</taxon>
        <taxon>Metazoa</taxon>
        <taxon>Ecdysozoa</taxon>
        <taxon>Nematoda</taxon>
        <taxon>Chromadorea</taxon>
        <taxon>Rhabditida</taxon>
        <taxon>Spirurina</taxon>
        <taxon>Oxyuridomorpha</taxon>
        <taxon>Oxyuroidea</taxon>
        <taxon>Oxyuridae</taxon>
        <taxon>Syphacia</taxon>
    </lineage>
</organism>
<keyword evidence="10" id="KW-0325">Glycoprotein</keyword>
<keyword evidence="8 12" id="KW-1133">Transmembrane helix</keyword>
<comment type="similarity">
    <text evidence="3 11">Belongs to the TRAP-beta family.</text>
</comment>
<sequence>MKEGVALWWLVVLVAAAVVTADDGDNTGSAHIIASKSSLSQYAVEGMDYVMDYRLYNVGDKTALKVTLDDRDAFPTQSFEIVRGLLQVVRWERIAPGANVSHAVVIRPRAVGLFNYTAAQITYYPSEDAKEVRVGYTSAPGEGHIYRKKDYDRRFSSKLGVWAVFLLLIMPSTLVPYVLWCKSKKAYEKDIPNKKKQ</sequence>
<keyword evidence="5 12" id="KW-0812">Transmembrane</keyword>
<accession>A0A0N5AA79</accession>
<feature type="transmembrane region" description="Helical" evidence="12">
    <location>
        <begin position="159"/>
        <end position="180"/>
    </location>
</feature>
<evidence type="ECO:0000256" key="5">
    <source>
        <dbReference type="ARBA" id="ARBA00022692"/>
    </source>
</evidence>
<keyword evidence="9 11" id="KW-0472">Membrane</keyword>
<dbReference type="PIRSF" id="PIRSF016400">
    <property type="entry name" value="TRAP_beta"/>
    <property type="match status" value="1"/>
</dbReference>
<comment type="subunit">
    <text evidence="11">Heterotetramer of TRAP-alpha, TRAP-beta, TRAP-delta and TRAP-gamma.</text>
</comment>
<evidence type="ECO:0000256" key="9">
    <source>
        <dbReference type="ARBA" id="ARBA00023136"/>
    </source>
</evidence>
<keyword evidence="7 11" id="KW-0256">Endoplasmic reticulum</keyword>
<evidence type="ECO:0000256" key="2">
    <source>
        <dbReference type="ARBA" id="ARBA00004115"/>
    </source>
</evidence>
<evidence type="ECO:0000256" key="10">
    <source>
        <dbReference type="ARBA" id="ARBA00023180"/>
    </source>
</evidence>
<dbReference type="STRING" id="451379.A0A0N5AA79"/>
<dbReference type="Pfam" id="PF05753">
    <property type="entry name" value="TRAP_beta"/>
    <property type="match status" value="1"/>
</dbReference>
<evidence type="ECO:0000256" key="3">
    <source>
        <dbReference type="ARBA" id="ARBA00005610"/>
    </source>
</evidence>
<evidence type="ECO:0000256" key="8">
    <source>
        <dbReference type="ARBA" id="ARBA00022989"/>
    </source>
</evidence>
<evidence type="ECO:0000256" key="12">
    <source>
        <dbReference type="SAM" id="Phobius"/>
    </source>
</evidence>
<reference evidence="15" key="1">
    <citation type="submission" date="2017-02" db="UniProtKB">
        <authorList>
            <consortium name="WormBaseParasite"/>
        </authorList>
    </citation>
    <scope>IDENTIFICATION</scope>
</reference>
<dbReference type="InterPro" id="IPR008856">
    <property type="entry name" value="TRAP_beta"/>
</dbReference>
<evidence type="ECO:0000256" key="1">
    <source>
        <dbReference type="ARBA" id="ARBA00002838"/>
    </source>
</evidence>
<comment type="subcellular location">
    <subcellularLocation>
        <location evidence="2">Endoplasmic reticulum membrane</location>
        <topology evidence="2">Single-pass type I membrane protein</topology>
    </subcellularLocation>
</comment>
<dbReference type="AlphaFoldDB" id="A0A0N5AA79"/>
<evidence type="ECO:0000256" key="6">
    <source>
        <dbReference type="ARBA" id="ARBA00022729"/>
    </source>
</evidence>
<evidence type="ECO:0000256" key="13">
    <source>
        <dbReference type="SAM" id="SignalP"/>
    </source>
</evidence>
<comment type="function">
    <text evidence="1 11">TRAP proteins are part of a complex whose function is to bind calcium to the ER membrane and thereby regulate the retention of ER resident proteins.</text>
</comment>
<dbReference type="PANTHER" id="PTHR12861">
    <property type="entry name" value="TRANSLOCON-ASSOCIATED PROTEIN, BETA SUBUNIT PRECURSOR TRAP-BETA SIGNAL SEQUENCE RECEPTOR BETA SUBUNIT"/>
    <property type="match status" value="1"/>
</dbReference>
<evidence type="ECO:0000256" key="4">
    <source>
        <dbReference type="ARBA" id="ARBA00021110"/>
    </source>
</evidence>
<feature type="signal peptide" evidence="13">
    <location>
        <begin position="1"/>
        <end position="21"/>
    </location>
</feature>
<evidence type="ECO:0000313" key="15">
    <source>
        <dbReference type="WBParaSite" id="SMUV_0000104601-mRNA-1"/>
    </source>
</evidence>
<evidence type="ECO:0000313" key="14">
    <source>
        <dbReference type="Proteomes" id="UP000046393"/>
    </source>
</evidence>
<dbReference type="GO" id="GO:0005789">
    <property type="term" value="C:endoplasmic reticulum membrane"/>
    <property type="evidence" value="ECO:0007669"/>
    <property type="project" value="UniProtKB-SubCell"/>
</dbReference>
<feature type="chain" id="PRO_5005893102" description="Translocon-associated protein subunit beta" evidence="13">
    <location>
        <begin position="22"/>
        <end position="197"/>
    </location>
</feature>